<comment type="caution">
    <text evidence="5">The sequence shown here is derived from an EMBL/GenBank/DDBJ whole genome shotgun (WGS) entry which is preliminary data.</text>
</comment>
<feature type="transmembrane region" description="Helical" evidence="4">
    <location>
        <begin position="74"/>
        <end position="99"/>
    </location>
</feature>
<dbReference type="InterPro" id="IPR011332">
    <property type="entry name" value="Ribosomal_zn-bd"/>
</dbReference>
<feature type="transmembrane region" description="Helical" evidence="4">
    <location>
        <begin position="49"/>
        <end position="68"/>
    </location>
</feature>
<keyword evidence="6" id="KW-1185">Reference proteome</keyword>
<dbReference type="GO" id="GO:0005840">
    <property type="term" value="C:ribosome"/>
    <property type="evidence" value="ECO:0007669"/>
    <property type="project" value="UniProtKB-KW"/>
</dbReference>
<accession>A0AAD8H6N1</accession>
<comment type="similarity">
    <text evidence="1">Belongs to the eukaryotic ribosomal protein eL43 family.</text>
</comment>
<evidence type="ECO:0000313" key="6">
    <source>
        <dbReference type="Proteomes" id="UP001237642"/>
    </source>
</evidence>
<keyword evidence="4" id="KW-1133">Transmembrane helix</keyword>
<reference evidence="5" key="2">
    <citation type="submission" date="2023-05" db="EMBL/GenBank/DDBJ databases">
        <authorList>
            <person name="Schelkunov M.I."/>
        </authorList>
    </citation>
    <scope>NUCLEOTIDE SEQUENCE</scope>
    <source>
        <strain evidence="5">Hsosn_3</strain>
        <tissue evidence="5">Leaf</tissue>
    </source>
</reference>
<dbReference type="EMBL" id="JAUIZM010000010">
    <property type="protein sequence ID" value="KAK1360580.1"/>
    <property type="molecule type" value="Genomic_DNA"/>
</dbReference>
<sequence>MESASGVEEQAASFNDWIPRAIDVEEKVDILEREEGEVGKLYGDILQAVYLQNFFFITLCSYTVVLFVKKVAAIWMFGFVLSVIFCYVVGVFLPVLFAYRQFSGLKLTRQKLIERRGELVELCLMLLEEYNQIYVFEASIGEADIKKISDYSIGKLEGFRREDLVPKFRRRNNRKIVLVLGLCCSIYFVMVLSYAVYIAYFEVSGPTPYVPPVSSEIKNVGVVGKYGTRSGASLPEQIKRLEVPSHIRIFCDFCGKDAGKRGCGWC</sequence>
<protein>
    <submittedName>
        <fullName evidence="5">Uncharacterized protein</fullName>
    </submittedName>
</protein>
<dbReference type="Pfam" id="PF01780">
    <property type="entry name" value="Ribosomal_L37ae"/>
    <property type="match status" value="1"/>
</dbReference>
<evidence type="ECO:0000256" key="4">
    <source>
        <dbReference type="SAM" id="Phobius"/>
    </source>
</evidence>
<dbReference type="InterPro" id="IPR002674">
    <property type="entry name" value="Ribosomal_eL43"/>
</dbReference>
<organism evidence="5 6">
    <name type="scientific">Heracleum sosnowskyi</name>
    <dbReference type="NCBI Taxonomy" id="360622"/>
    <lineage>
        <taxon>Eukaryota</taxon>
        <taxon>Viridiplantae</taxon>
        <taxon>Streptophyta</taxon>
        <taxon>Embryophyta</taxon>
        <taxon>Tracheophyta</taxon>
        <taxon>Spermatophyta</taxon>
        <taxon>Magnoliopsida</taxon>
        <taxon>eudicotyledons</taxon>
        <taxon>Gunneridae</taxon>
        <taxon>Pentapetalae</taxon>
        <taxon>asterids</taxon>
        <taxon>campanulids</taxon>
        <taxon>Apiales</taxon>
        <taxon>Apiaceae</taxon>
        <taxon>Apioideae</taxon>
        <taxon>apioid superclade</taxon>
        <taxon>Tordylieae</taxon>
        <taxon>Tordyliinae</taxon>
        <taxon>Heracleum</taxon>
    </lineage>
</organism>
<evidence type="ECO:0000256" key="1">
    <source>
        <dbReference type="ARBA" id="ARBA00008672"/>
    </source>
</evidence>
<dbReference type="InterPro" id="IPR011331">
    <property type="entry name" value="Ribosomal_eL37/eL43"/>
</dbReference>
<dbReference type="PANTHER" id="PTHR48129:SF1">
    <property type="entry name" value="LARGE RIBOSOMAL SUBUNIT PROTEIN EL43"/>
    <property type="match status" value="1"/>
</dbReference>
<dbReference type="GO" id="GO:1990904">
    <property type="term" value="C:ribonucleoprotein complex"/>
    <property type="evidence" value="ECO:0007669"/>
    <property type="project" value="UniProtKB-KW"/>
</dbReference>
<evidence type="ECO:0000256" key="3">
    <source>
        <dbReference type="ARBA" id="ARBA00023274"/>
    </source>
</evidence>
<keyword evidence="4" id="KW-0472">Membrane</keyword>
<name>A0AAD8H6N1_9APIA</name>
<evidence type="ECO:0000256" key="2">
    <source>
        <dbReference type="ARBA" id="ARBA00022980"/>
    </source>
</evidence>
<proteinExistence type="inferred from homology"/>
<feature type="transmembrane region" description="Helical" evidence="4">
    <location>
        <begin position="176"/>
        <end position="200"/>
    </location>
</feature>
<evidence type="ECO:0000313" key="5">
    <source>
        <dbReference type="EMBL" id="KAK1360580.1"/>
    </source>
</evidence>
<keyword evidence="2" id="KW-0689">Ribosomal protein</keyword>
<dbReference type="GO" id="GO:0006412">
    <property type="term" value="P:translation"/>
    <property type="evidence" value="ECO:0007669"/>
    <property type="project" value="InterPro"/>
</dbReference>
<keyword evidence="3" id="KW-0687">Ribonucleoprotein</keyword>
<dbReference type="AlphaFoldDB" id="A0AAD8H6N1"/>
<keyword evidence="4" id="KW-0812">Transmembrane</keyword>
<dbReference type="Proteomes" id="UP001237642">
    <property type="component" value="Unassembled WGS sequence"/>
</dbReference>
<reference evidence="5" key="1">
    <citation type="submission" date="2023-02" db="EMBL/GenBank/DDBJ databases">
        <title>Genome of toxic invasive species Heracleum sosnowskyi carries increased number of genes despite the absence of recent whole-genome duplications.</title>
        <authorList>
            <person name="Schelkunov M."/>
            <person name="Shtratnikova V."/>
            <person name="Makarenko M."/>
            <person name="Klepikova A."/>
            <person name="Omelchenko D."/>
            <person name="Novikova G."/>
            <person name="Obukhova E."/>
            <person name="Bogdanov V."/>
            <person name="Penin A."/>
            <person name="Logacheva M."/>
        </authorList>
    </citation>
    <scope>NUCLEOTIDE SEQUENCE</scope>
    <source>
        <strain evidence="5">Hsosn_3</strain>
        <tissue evidence="5">Leaf</tissue>
    </source>
</reference>
<dbReference type="PANTHER" id="PTHR48129">
    <property type="entry name" value="60S RIBOSOMAL PROTEIN L37A"/>
    <property type="match status" value="1"/>
</dbReference>
<dbReference type="GO" id="GO:0003735">
    <property type="term" value="F:structural constituent of ribosome"/>
    <property type="evidence" value="ECO:0007669"/>
    <property type="project" value="InterPro"/>
</dbReference>
<gene>
    <name evidence="5" type="ORF">POM88_045054</name>
</gene>
<dbReference type="InterPro" id="IPR050522">
    <property type="entry name" value="Ribosomal_protein_eL43"/>
</dbReference>
<dbReference type="SUPFAM" id="SSF57829">
    <property type="entry name" value="Zn-binding ribosomal proteins"/>
    <property type="match status" value="1"/>
</dbReference>
<dbReference type="Gene3D" id="2.20.25.30">
    <property type="match status" value="1"/>
</dbReference>